<gene>
    <name evidence="4" type="ORF">H8E79_05875</name>
</gene>
<evidence type="ECO:0000256" key="1">
    <source>
        <dbReference type="ARBA" id="ARBA00022630"/>
    </source>
</evidence>
<dbReference type="Pfam" id="PF03358">
    <property type="entry name" value="FMN_red"/>
    <property type="match status" value="1"/>
</dbReference>
<keyword evidence="1" id="KW-0285">Flavoprotein</keyword>
<evidence type="ECO:0000313" key="5">
    <source>
        <dbReference type="Proteomes" id="UP000599024"/>
    </source>
</evidence>
<dbReference type="InterPro" id="IPR029039">
    <property type="entry name" value="Flavoprotein-like_sf"/>
</dbReference>
<reference evidence="4 5" key="1">
    <citation type="submission" date="2020-08" db="EMBL/GenBank/DDBJ databases">
        <title>Bridging the membrane lipid divide: bacteria of the FCB group superphylum have the potential to synthesize archaeal ether lipids.</title>
        <authorList>
            <person name="Villanueva L."/>
            <person name="Von Meijenfeldt F.A.B."/>
            <person name="Westbye A.B."/>
            <person name="Yadav S."/>
            <person name="Hopmans E.C."/>
            <person name="Dutilh B.E."/>
            <person name="Sinninghe Damste J.S."/>
        </authorList>
    </citation>
    <scope>NUCLEOTIDE SEQUENCE [LARGE SCALE GENOMIC DNA]</scope>
    <source>
        <strain evidence="4">NIOZ-UU81</strain>
    </source>
</reference>
<sequence>MNILCILGSPRKNGNSETLARHIAISLEEFGHEVEFIRLNPLNISPCQGCGGCNKTGTCIIKDDMGPLYGKVDHADQLLLATPIYFYNVSGQMKCFIDRFQARWARKYLLHESFRQGDKRTLHLLATAATHGKKVFDASILTAQCFADTLDVEYGSELLIRGVESKDALLQQEEQLLAAKEFGRVIGEGQD</sequence>
<proteinExistence type="predicted"/>
<accession>A0A8J6NA76</accession>
<dbReference type="PANTHER" id="PTHR43278:SF2">
    <property type="entry name" value="IRON-SULFUR FLAVOPROTEIN"/>
    <property type="match status" value="1"/>
</dbReference>
<evidence type="ECO:0000313" key="4">
    <source>
        <dbReference type="EMBL" id="MBC8208677.1"/>
    </source>
</evidence>
<keyword evidence="2" id="KW-0288">FMN</keyword>
<organism evidence="4 5">
    <name type="scientific">Candidatus Desulfatifera sulfidica</name>
    <dbReference type="NCBI Taxonomy" id="2841691"/>
    <lineage>
        <taxon>Bacteria</taxon>
        <taxon>Pseudomonadati</taxon>
        <taxon>Thermodesulfobacteriota</taxon>
        <taxon>Desulfobulbia</taxon>
        <taxon>Desulfobulbales</taxon>
        <taxon>Desulfobulbaceae</taxon>
        <taxon>Candidatus Desulfatifera</taxon>
    </lineage>
</organism>
<comment type="caution">
    <text evidence="4">The sequence shown here is derived from an EMBL/GenBank/DDBJ whole genome shotgun (WGS) entry which is preliminary data.</text>
</comment>
<evidence type="ECO:0000256" key="2">
    <source>
        <dbReference type="ARBA" id="ARBA00022643"/>
    </source>
</evidence>
<dbReference type="AlphaFoldDB" id="A0A8J6NA76"/>
<dbReference type="Proteomes" id="UP000599024">
    <property type="component" value="Unassembled WGS sequence"/>
</dbReference>
<dbReference type="EMBL" id="JACNLK010000048">
    <property type="protein sequence ID" value="MBC8208677.1"/>
    <property type="molecule type" value="Genomic_DNA"/>
</dbReference>
<dbReference type="Gene3D" id="3.40.50.360">
    <property type="match status" value="1"/>
</dbReference>
<dbReference type="InterPro" id="IPR005025">
    <property type="entry name" value="FMN_Rdtase-like_dom"/>
</dbReference>
<dbReference type="GO" id="GO:0016491">
    <property type="term" value="F:oxidoreductase activity"/>
    <property type="evidence" value="ECO:0007669"/>
    <property type="project" value="InterPro"/>
</dbReference>
<feature type="domain" description="NADPH-dependent FMN reductase-like" evidence="3">
    <location>
        <begin position="1"/>
        <end position="113"/>
    </location>
</feature>
<protein>
    <submittedName>
        <fullName evidence="4">Flavodoxin family protein</fullName>
    </submittedName>
</protein>
<evidence type="ECO:0000259" key="3">
    <source>
        <dbReference type="Pfam" id="PF03358"/>
    </source>
</evidence>
<name>A0A8J6NA76_9BACT</name>
<dbReference type="SUPFAM" id="SSF52218">
    <property type="entry name" value="Flavoproteins"/>
    <property type="match status" value="1"/>
</dbReference>
<dbReference type="PANTHER" id="PTHR43278">
    <property type="entry name" value="NAD(P)H-DEPENDENT FMN-CONTAINING OXIDOREDUCTASE YWQN-RELATED"/>
    <property type="match status" value="1"/>
</dbReference>
<dbReference type="InterPro" id="IPR051796">
    <property type="entry name" value="ISF_SsuE-like"/>
</dbReference>